<organism evidence="1">
    <name type="scientific">Siphoviridae sp. ctDIL13</name>
    <dbReference type="NCBI Taxonomy" id="2827811"/>
    <lineage>
        <taxon>Viruses</taxon>
        <taxon>Duplodnaviria</taxon>
        <taxon>Heunggongvirae</taxon>
        <taxon>Uroviricota</taxon>
        <taxon>Caudoviricetes</taxon>
    </lineage>
</organism>
<protein>
    <submittedName>
        <fullName evidence="1">Uncharacterized protein</fullName>
    </submittedName>
</protein>
<proteinExistence type="predicted"/>
<reference evidence="1" key="1">
    <citation type="journal article" date="2021" name="Proc. Natl. Acad. Sci. U.S.A.">
        <title>A Catalog of Tens of Thousands of Viruses from Human Metagenomes Reveals Hidden Associations with Chronic Diseases.</title>
        <authorList>
            <person name="Tisza M.J."/>
            <person name="Buck C.B."/>
        </authorList>
    </citation>
    <scope>NUCLEOTIDE SEQUENCE</scope>
    <source>
        <strain evidence="1">CtDIL13</strain>
    </source>
</reference>
<accession>A0A8S5SZ81</accession>
<evidence type="ECO:0000313" key="1">
    <source>
        <dbReference type="EMBL" id="DAF55842.1"/>
    </source>
</evidence>
<sequence>MQHTAFRQIKLFIGKYADSIIETEAPFLCPVEVTLK</sequence>
<name>A0A8S5SZ81_9CAUD</name>
<dbReference type="EMBL" id="BK032701">
    <property type="protein sequence ID" value="DAF55842.1"/>
    <property type="molecule type" value="Genomic_DNA"/>
</dbReference>